<accession>A0ABW5LP45</accession>
<dbReference type="PANTHER" id="PTHR11236">
    <property type="entry name" value="AMINOBENZOATE/ANTHRANILATE SYNTHASE"/>
    <property type="match status" value="1"/>
</dbReference>
<feature type="domain" description="Anthranilate synthase component I N-terminal" evidence="4">
    <location>
        <begin position="75"/>
        <end position="116"/>
    </location>
</feature>
<evidence type="ECO:0000259" key="4">
    <source>
        <dbReference type="Pfam" id="PF04715"/>
    </source>
</evidence>
<gene>
    <name evidence="5" type="primary">pabB</name>
    <name evidence="5" type="ORF">ACFSR1_23100</name>
</gene>
<sequence length="436" mass="50176">MRSTETYTIDNSSEFKIRLLQWAQQFEDIMWLDSNEYSQQYSSYDAILAVDAFTSIKTDYHSGFDKLKEYQQQTADWIFGYLSYDLKNDTEKLVSRNPDHLDFPDLYFFQPKKIFLLKDNIVEVQYLRMVDDEIEEDYRLIGTFPSSIEVSSEDSPCGKVKISLRITKDVYKQKIEQMLSHIHRGDIYEANFCQEFFAENSCLAPLETYHHLNQISETPFAAFFRSNQHYLLSASPERYLRKEGNKIISQPIKGTAKRSEVKKDDEELVTTLRLDPKERSENVMIVDLVRNDLSKTAVKGSVKVEELCKVYTFKQVHQMISTVTSKIDPETSPVDIVRTTFPMGSMTGAPKISAMEIIEDLEASKRGLYSGAVGYFTPAGDFDFNVVIRSILYNEIKQYISYTVGGAITAKSDPDKEYEECLIKAKAMREVLEGAQ</sequence>
<dbReference type="EC" id="2.6.1.85" evidence="1"/>
<organism evidence="5 6">
    <name type="scientific">Aquimarina rubra</name>
    <dbReference type="NCBI Taxonomy" id="1920033"/>
    <lineage>
        <taxon>Bacteria</taxon>
        <taxon>Pseudomonadati</taxon>
        <taxon>Bacteroidota</taxon>
        <taxon>Flavobacteriia</taxon>
        <taxon>Flavobacteriales</taxon>
        <taxon>Flavobacteriaceae</taxon>
        <taxon>Aquimarina</taxon>
    </lineage>
</organism>
<evidence type="ECO:0000313" key="5">
    <source>
        <dbReference type="EMBL" id="MFD2565581.1"/>
    </source>
</evidence>
<evidence type="ECO:0000313" key="6">
    <source>
        <dbReference type="Proteomes" id="UP001597319"/>
    </source>
</evidence>
<evidence type="ECO:0000256" key="1">
    <source>
        <dbReference type="ARBA" id="ARBA00013139"/>
    </source>
</evidence>
<dbReference type="Proteomes" id="UP001597319">
    <property type="component" value="Unassembled WGS sequence"/>
</dbReference>
<dbReference type="Pfam" id="PF00425">
    <property type="entry name" value="Chorismate_bind"/>
    <property type="match status" value="1"/>
</dbReference>
<name>A0ABW5LP45_9FLAO</name>
<dbReference type="EMBL" id="JBHULE010000035">
    <property type="protein sequence ID" value="MFD2565581.1"/>
    <property type="molecule type" value="Genomic_DNA"/>
</dbReference>
<dbReference type="Gene3D" id="3.60.120.10">
    <property type="entry name" value="Anthranilate synthase"/>
    <property type="match status" value="1"/>
</dbReference>
<dbReference type="Pfam" id="PF04715">
    <property type="entry name" value="Anth_synt_I_N"/>
    <property type="match status" value="1"/>
</dbReference>
<dbReference type="PANTHER" id="PTHR11236:SF9">
    <property type="entry name" value="ANTHRANILATE SYNTHASE COMPONENT 1"/>
    <property type="match status" value="1"/>
</dbReference>
<evidence type="ECO:0000256" key="2">
    <source>
        <dbReference type="ARBA" id="ARBA00022679"/>
    </source>
</evidence>
<feature type="domain" description="Chorismate-utilising enzyme C-terminal" evidence="3">
    <location>
        <begin position="168"/>
        <end position="424"/>
    </location>
</feature>
<keyword evidence="6" id="KW-1185">Reference proteome</keyword>
<dbReference type="GO" id="GO:0046820">
    <property type="term" value="F:4-amino-4-deoxychorismate synthase activity"/>
    <property type="evidence" value="ECO:0007669"/>
    <property type="project" value="UniProtKB-EC"/>
</dbReference>
<dbReference type="InterPro" id="IPR005802">
    <property type="entry name" value="ADC_synth_comp_1"/>
</dbReference>
<proteinExistence type="predicted"/>
<dbReference type="InterPro" id="IPR015890">
    <property type="entry name" value="Chorismate_C"/>
</dbReference>
<dbReference type="NCBIfam" id="TIGR00553">
    <property type="entry name" value="pabB"/>
    <property type="match status" value="1"/>
</dbReference>
<dbReference type="InterPro" id="IPR006805">
    <property type="entry name" value="Anth_synth_I_N"/>
</dbReference>
<protein>
    <recommendedName>
        <fullName evidence="1">aminodeoxychorismate synthase</fullName>
        <ecNumber evidence="1">2.6.1.85</ecNumber>
    </recommendedName>
</protein>
<keyword evidence="2 5" id="KW-0808">Transferase</keyword>
<dbReference type="SUPFAM" id="SSF56322">
    <property type="entry name" value="ADC synthase"/>
    <property type="match status" value="1"/>
</dbReference>
<dbReference type="PRINTS" id="PR00095">
    <property type="entry name" value="ANTSNTHASEI"/>
</dbReference>
<dbReference type="InterPro" id="IPR019999">
    <property type="entry name" value="Anth_synth_I-like"/>
</dbReference>
<dbReference type="InterPro" id="IPR005801">
    <property type="entry name" value="ADC_synthase"/>
</dbReference>
<comment type="caution">
    <text evidence="5">The sequence shown here is derived from an EMBL/GenBank/DDBJ whole genome shotgun (WGS) entry which is preliminary data.</text>
</comment>
<dbReference type="RefSeq" id="WP_378295390.1">
    <property type="nucleotide sequence ID" value="NZ_JBHULE010000035.1"/>
</dbReference>
<keyword evidence="5" id="KW-0032">Aminotransferase</keyword>
<evidence type="ECO:0000259" key="3">
    <source>
        <dbReference type="Pfam" id="PF00425"/>
    </source>
</evidence>
<reference evidence="6" key="1">
    <citation type="journal article" date="2019" name="Int. J. Syst. Evol. Microbiol.">
        <title>The Global Catalogue of Microorganisms (GCM) 10K type strain sequencing project: providing services to taxonomists for standard genome sequencing and annotation.</title>
        <authorList>
            <consortium name="The Broad Institute Genomics Platform"/>
            <consortium name="The Broad Institute Genome Sequencing Center for Infectious Disease"/>
            <person name="Wu L."/>
            <person name="Ma J."/>
        </authorList>
    </citation>
    <scope>NUCLEOTIDE SEQUENCE [LARGE SCALE GENOMIC DNA]</scope>
    <source>
        <strain evidence="6">KCTC 52274</strain>
    </source>
</reference>